<keyword evidence="1" id="KW-0472">Membrane</keyword>
<reference evidence="2" key="1">
    <citation type="submission" date="2023-06" db="EMBL/GenBank/DDBJ databases">
        <authorList>
            <consortium name="Lawrence Berkeley National Laboratory"/>
            <person name="Ahrendt S."/>
            <person name="Sahu N."/>
            <person name="Indic B."/>
            <person name="Wong-Bajracharya J."/>
            <person name="Merenyi Z."/>
            <person name="Ke H.-M."/>
            <person name="Monk M."/>
            <person name="Kocsube S."/>
            <person name="Drula E."/>
            <person name="Lipzen A."/>
            <person name="Balint B."/>
            <person name="Henrissat B."/>
            <person name="Andreopoulos B."/>
            <person name="Martin F.M."/>
            <person name="Harder C.B."/>
            <person name="Rigling D."/>
            <person name="Ford K.L."/>
            <person name="Foster G.D."/>
            <person name="Pangilinan J."/>
            <person name="Papanicolaou A."/>
            <person name="Barry K."/>
            <person name="LaButti K."/>
            <person name="Viragh M."/>
            <person name="Koriabine M."/>
            <person name="Yan M."/>
            <person name="Riley R."/>
            <person name="Champramary S."/>
            <person name="Plett K.L."/>
            <person name="Tsai I.J."/>
            <person name="Slot J."/>
            <person name="Sipos G."/>
            <person name="Plett J."/>
            <person name="Nagy L.G."/>
            <person name="Grigoriev I.V."/>
        </authorList>
    </citation>
    <scope>NUCLEOTIDE SEQUENCE</scope>
    <source>
        <strain evidence="2">HWK02</strain>
    </source>
</reference>
<protein>
    <submittedName>
        <fullName evidence="2">Uncharacterized protein</fullName>
    </submittedName>
</protein>
<accession>A0AA39PH51</accession>
<gene>
    <name evidence="2" type="ORF">EDD18DRAFT_1361735</name>
</gene>
<feature type="transmembrane region" description="Helical" evidence="1">
    <location>
        <begin position="59"/>
        <end position="85"/>
    </location>
</feature>
<sequence>MDGTCAEAAFVPASPCRHMDLTLGFQFRFMSILPAAIFIFCGVFRAASLVRSPQVTRRAINLLSAVKLPLGTILAVFLAVTLAYVPRDD</sequence>
<name>A0AA39PH51_9AGAR</name>
<keyword evidence="1" id="KW-0812">Transmembrane</keyword>
<dbReference type="Proteomes" id="UP001175228">
    <property type="component" value="Unassembled WGS sequence"/>
</dbReference>
<dbReference type="EMBL" id="JAUEPU010000057">
    <property type="protein sequence ID" value="KAK0484180.1"/>
    <property type="molecule type" value="Genomic_DNA"/>
</dbReference>
<dbReference type="AlphaFoldDB" id="A0AA39PH51"/>
<keyword evidence="3" id="KW-1185">Reference proteome</keyword>
<comment type="caution">
    <text evidence="2">The sequence shown here is derived from an EMBL/GenBank/DDBJ whole genome shotgun (WGS) entry which is preliminary data.</text>
</comment>
<proteinExistence type="predicted"/>
<evidence type="ECO:0000256" key="1">
    <source>
        <dbReference type="SAM" id="Phobius"/>
    </source>
</evidence>
<evidence type="ECO:0000313" key="3">
    <source>
        <dbReference type="Proteomes" id="UP001175228"/>
    </source>
</evidence>
<evidence type="ECO:0000313" key="2">
    <source>
        <dbReference type="EMBL" id="KAK0484180.1"/>
    </source>
</evidence>
<keyword evidence="1" id="KW-1133">Transmembrane helix</keyword>
<feature type="transmembrane region" description="Helical" evidence="1">
    <location>
        <begin position="27"/>
        <end position="47"/>
    </location>
</feature>
<organism evidence="2 3">
    <name type="scientific">Armillaria luteobubalina</name>
    <dbReference type="NCBI Taxonomy" id="153913"/>
    <lineage>
        <taxon>Eukaryota</taxon>
        <taxon>Fungi</taxon>
        <taxon>Dikarya</taxon>
        <taxon>Basidiomycota</taxon>
        <taxon>Agaricomycotina</taxon>
        <taxon>Agaricomycetes</taxon>
        <taxon>Agaricomycetidae</taxon>
        <taxon>Agaricales</taxon>
        <taxon>Marasmiineae</taxon>
        <taxon>Physalacriaceae</taxon>
        <taxon>Armillaria</taxon>
    </lineage>
</organism>